<feature type="binding site" evidence="10 11">
    <location>
        <position position="142"/>
    </location>
    <ligand>
        <name>[4Fe-4S] cluster</name>
        <dbReference type="ChEBI" id="CHEBI:49883"/>
        <label>3</label>
    </ligand>
</feature>
<feature type="binding site" evidence="10 11">
    <location>
        <position position="72"/>
    </location>
    <ligand>
        <name>[4Fe-4S] cluster</name>
        <dbReference type="ChEBI" id="CHEBI:49883"/>
        <label>1</label>
    </ligand>
</feature>
<dbReference type="HAMAP" id="MF_00463">
    <property type="entry name" value="RsxB_RnfB"/>
    <property type="match status" value="1"/>
</dbReference>
<evidence type="ECO:0000259" key="13">
    <source>
        <dbReference type="PROSITE" id="PS51656"/>
    </source>
</evidence>
<feature type="binding site" evidence="10 11">
    <location>
        <position position="139"/>
    </location>
    <ligand>
        <name>[4Fe-4S] cluster</name>
        <dbReference type="ChEBI" id="CHEBI:49883"/>
        <label>3</label>
    </ligand>
</feature>
<keyword evidence="7 10" id="KW-0408">Iron</keyword>
<comment type="function">
    <text evidence="10">Part of a membrane-bound complex that couples electron transfer with translocation of ions across the membrane.</text>
</comment>
<evidence type="ECO:0000256" key="3">
    <source>
        <dbReference type="ARBA" id="ARBA00022723"/>
    </source>
</evidence>
<accession>A0A2J8I823</accession>
<dbReference type="SUPFAM" id="SSF54862">
    <property type="entry name" value="4Fe-4S ferredoxins"/>
    <property type="match status" value="1"/>
</dbReference>
<dbReference type="Gene3D" id="1.10.15.40">
    <property type="entry name" value="Electron transport complex subunit B, putative Fe-S cluster"/>
    <property type="match status" value="1"/>
</dbReference>
<dbReference type="InterPro" id="IPR007202">
    <property type="entry name" value="4Fe-4S_dom"/>
</dbReference>
<evidence type="ECO:0000256" key="6">
    <source>
        <dbReference type="ARBA" id="ARBA00022982"/>
    </source>
</evidence>
<feature type="binding site" evidence="10 11">
    <location>
        <position position="149"/>
    </location>
    <ligand>
        <name>[4Fe-4S] cluster</name>
        <dbReference type="ChEBI" id="CHEBI:49883"/>
        <label>2</label>
    </ligand>
</feature>
<evidence type="ECO:0000256" key="8">
    <source>
        <dbReference type="ARBA" id="ARBA00023014"/>
    </source>
</evidence>
<comment type="subunit">
    <text evidence="10">The complex is composed of six subunits: RnfA, RnfB, RnfC, RnfD, RnfE and RnfG.</text>
</comment>
<feature type="binding site" evidence="10 11">
    <location>
        <position position="115"/>
    </location>
    <ligand>
        <name>[4Fe-4S] cluster</name>
        <dbReference type="ChEBI" id="CHEBI:49883"/>
        <label>2</label>
    </ligand>
</feature>
<feature type="binding site" evidence="10 11">
    <location>
        <position position="55"/>
    </location>
    <ligand>
        <name>[4Fe-4S] cluster</name>
        <dbReference type="ChEBI" id="CHEBI:49883"/>
        <label>1</label>
    </ligand>
</feature>
<keyword evidence="6 10" id="KW-0249">Electron transport</keyword>
<gene>
    <name evidence="10" type="primary">rnfB</name>
    <name evidence="14" type="ORF">C1N32_00985</name>
</gene>
<comment type="cofactor">
    <cofactor evidence="10 11">
        <name>[4Fe-4S] cluster</name>
        <dbReference type="ChEBI" id="CHEBI:49883"/>
    </cofactor>
    <text evidence="10 11">Binds 3 [4Fe-4S] clusters.</text>
</comment>
<dbReference type="EMBL" id="POSK01000001">
    <property type="protein sequence ID" value="PNI06614.1"/>
    <property type="molecule type" value="Genomic_DNA"/>
</dbReference>
<feature type="domain" description="4Fe-4S ferredoxin-type" evidence="12">
    <location>
        <begin position="100"/>
        <end position="129"/>
    </location>
</feature>
<dbReference type="GO" id="GO:0022900">
    <property type="term" value="P:electron transport chain"/>
    <property type="evidence" value="ECO:0007669"/>
    <property type="project" value="UniProtKB-UniRule"/>
</dbReference>
<dbReference type="AlphaFoldDB" id="A0A2J8I823"/>
<feature type="binding site" evidence="10 11">
    <location>
        <position position="109"/>
    </location>
    <ligand>
        <name>[4Fe-4S] cluster</name>
        <dbReference type="ChEBI" id="CHEBI:49883"/>
        <label>2</label>
    </ligand>
</feature>
<evidence type="ECO:0000256" key="1">
    <source>
        <dbReference type="ARBA" id="ARBA00022448"/>
    </source>
</evidence>
<feature type="binding site" evidence="10 11">
    <location>
        <position position="50"/>
    </location>
    <ligand>
        <name>[4Fe-4S] cluster</name>
        <dbReference type="ChEBI" id="CHEBI:49883"/>
        <label>1</label>
    </ligand>
</feature>
<dbReference type="RefSeq" id="WP_102965145.1">
    <property type="nucleotide sequence ID" value="NZ_POSK01000001.1"/>
</dbReference>
<comment type="subcellular location">
    <subcellularLocation>
        <location evidence="10">Cell inner membrane</location>
    </subcellularLocation>
</comment>
<feature type="region of interest" description="Hydrophobic" evidence="10">
    <location>
        <begin position="1"/>
        <end position="24"/>
    </location>
</feature>
<keyword evidence="1 10" id="KW-0813">Transport</keyword>
<keyword evidence="2 10" id="KW-0004">4Fe-4S</keyword>
<feature type="binding site" evidence="10 11">
    <location>
        <position position="119"/>
    </location>
    <ligand>
        <name>[4Fe-4S] cluster</name>
        <dbReference type="ChEBI" id="CHEBI:49883"/>
        <label>3</label>
    </ligand>
</feature>
<dbReference type="Proteomes" id="UP000236449">
    <property type="component" value="Unassembled WGS sequence"/>
</dbReference>
<evidence type="ECO:0000259" key="12">
    <source>
        <dbReference type="PROSITE" id="PS51379"/>
    </source>
</evidence>
<dbReference type="GO" id="GO:0051539">
    <property type="term" value="F:4 iron, 4 sulfur cluster binding"/>
    <property type="evidence" value="ECO:0007669"/>
    <property type="project" value="UniProtKB-UniRule"/>
</dbReference>
<comment type="caution">
    <text evidence="14">The sequence shown here is derived from an EMBL/GenBank/DDBJ whole genome shotgun (WGS) entry which is preliminary data.</text>
</comment>
<dbReference type="PROSITE" id="PS00198">
    <property type="entry name" value="4FE4S_FER_1"/>
    <property type="match status" value="1"/>
</dbReference>
<protein>
    <recommendedName>
        <fullName evidence="10">Ion-translocating oxidoreductase complex subunit B</fullName>
        <ecNumber evidence="10">7.-.-.-</ecNumber>
    </recommendedName>
    <alternativeName>
        <fullName evidence="10">Rnf electron transport complex subunit B</fullName>
    </alternativeName>
</protein>
<keyword evidence="5 10" id="KW-1278">Translocase</keyword>
<proteinExistence type="inferred from homology"/>
<dbReference type="EC" id="7.-.-.-" evidence="10"/>
<dbReference type="NCBIfam" id="TIGR01944">
    <property type="entry name" value="rnfB"/>
    <property type="match status" value="1"/>
</dbReference>
<dbReference type="GO" id="GO:0005886">
    <property type="term" value="C:plasma membrane"/>
    <property type="evidence" value="ECO:0007669"/>
    <property type="project" value="UniProtKB-SubCell"/>
</dbReference>
<evidence type="ECO:0000256" key="10">
    <source>
        <dbReference type="HAMAP-Rule" id="MF_00463"/>
    </source>
</evidence>
<dbReference type="Gene3D" id="3.30.70.20">
    <property type="match status" value="1"/>
</dbReference>
<sequence>MLIIALVFFVCLGALLGIALGYAAILFRVESNPLVDQIEAILPGGQCGQCGEAGCRQAAEKMVAGELNPNACPPGGSNLAVSVAEMLGVSIDVADQDKPLVAYIAESECTGCNRCYKACPFDAIVGAPKQLHTVIKDVCTGCQLCQKACSQGCLSMVEVQPDAASWYWPKPTLPVAV</sequence>
<keyword evidence="8 10" id="KW-0411">Iron-sulfur</keyword>
<evidence type="ECO:0000313" key="15">
    <source>
        <dbReference type="Proteomes" id="UP000236449"/>
    </source>
</evidence>
<dbReference type="Pfam" id="PF14697">
    <property type="entry name" value="Fer4_21"/>
    <property type="match status" value="1"/>
</dbReference>
<dbReference type="GO" id="GO:0046872">
    <property type="term" value="F:metal ion binding"/>
    <property type="evidence" value="ECO:0007669"/>
    <property type="project" value="UniProtKB-KW"/>
</dbReference>
<keyword evidence="4 10" id="KW-0677">Repeat</keyword>
<dbReference type="PANTHER" id="PTHR43560">
    <property type="entry name" value="ION-TRANSLOCATING OXIDOREDUCTASE COMPLEX SUBUNIT B"/>
    <property type="match status" value="1"/>
</dbReference>
<dbReference type="InterPro" id="IPR017896">
    <property type="entry name" value="4Fe4S_Fe-S-bd"/>
</dbReference>
<evidence type="ECO:0000256" key="2">
    <source>
        <dbReference type="ARBA" id="ARBA00022485"/>
    </source>
</evidence>
<feature type="binding site" evidence="10 11">
    <location>
        <position position="145"/>
    </location>
    <ligand>
        <name>[4Fe-4S] cluster</name>
        <dbReference type="ChEBI" id="CHEBI:49883"/>
        <label>3</label>
    </ligand>
</feature>
<comment type="similarity">
    <text evidence="10">Belongs to the 4Fe4S bacterial-type ferredoxin family. RnfB subfamily.</text>
</comment>
<dbReference type="InterPro" id="IPR016463">
    <property type="entry name" value="RnfB/RsxB_Proteobac"/>
</dbReference>
<evidence type="ECO:0000256" key="7">
    <source>
        <dbReference type="ARBA" id="ARBA00023004"/>
    </source>
</evidence>
<dbReference type="PIRSF" id="PIRSF005784">
    <property type="entry name" value="Elect_transpt_RnfB"/>
    <property type="match status" value="1"/>
</dbReference>
<dbReference type="PANTHER" id="PTHR43560:SF1">
    <property type="entry name" value="ION-TRANSLOCATING OXIDOREDUCTASE COMPLEX SUBUNIT B"/>
    <property type="match status" value="1"/>
</dbReference>
<organism evidence="14 15">
    <name type="scientific">Vibrio diazotrophicus</name>
    <dbReference type="NCBI Taxonomy" id="685"/>
    <lineage>
        <taxon>Bacteria</taxon>
        <taxon>Pseudomonadati</taxon>
        <taxon>Pseudomonadota</taxon>
        <taxon>Gammaproteobacteria</taxon>
        <taxon>Vibrionales</taxon>
        <taxon>Vibrionaceae</taxon>
        <taxon>Vibrio</taxon>
    </lineage>
</organism>
<keyword evidence="9 10" id="KW-0472">Membrane</keyword>
<feature type="domain" description="4Fe-4S" evidence="13">
    <location>
        <begin position="30"/>
        <end position="89"/>
    </location>
</feature>
<feature type="binding site" evidence="10 11">
    <location>
        <position position="112"/>
    </location>
    <ligand>
        <name>[4Fe-4S] cluster</name>
        <dbReference type="ChEBI" id="CHEBI:49883"/>
        <label>2</label>
    </ligand>
</feature>
<dbReference type="Pfam" id="PF04060">
    <property type="entry name" value="FeS"/>
    <property type="match status" value="1"/>
</dbReference>
<keyword evidence="10" id="KW-1003">Cell membrane</keyword>
<dbReference type="GO" id="GO:0009055">
    <property type="term" value="F:electron transfer activity"/>
    <property type="evidence" value="ECO:0007669"/>
    <property type="project" value="InterPro"/>
</dbReference>
<comment type="caution">
    <text evidence="10">Lacks conserved residue(s) required for the propagation of feature annotation.</text>
</comment>
<name>A0A2J8I823_VIBDI</name>
<keyword evidence="3 10" id="KW-0479">Metal-binding</keyword>
<evidence type="ECO:0000256" key="9">
    <source>
        <dbReference type="ARBA" id="ARBA00023136"/>
    </source>
</evidence>
<dbReference type="InterPro" id="IPR050395">
    <property type="entry name" value="4Fe4S_Ferredoxin_RnfB"/>
</dbReference>
<evidence type="ECO:0000256" key="5">
    <source>
        <dbReference type="ARBA" id="ARBA00022967"/>
    </source>
</evidence>
<evidence type="ECO:0000256" key="11">
    <source>
        <dbReference type="PIRSR" id="PIRSR005784-1"/>
    </source>
</evidence>
<dbReference type="PROSITE" id="PS51379">
    <property type="entry name" value="4FE4S_FER_2"/>
    <property type="match status" value="2"/>
</dbReference>
<dbReference type="OrthoDB" id="9789936at2"/>
<evidence type="ECO:0000256" key="4">
    <source>
        <dbReference type="ARBA" id="ARBA00022737"/>
    </source>
</evidence>
<dbReference type="InterPro" id="IPR017900">
    <property type="entry name" value="4Fe4S_Fe_S_CS"/>
</dbReference>
<dbReference type="PROSITE" id="PS51656">
    <property type="entry name" value="4FE4S"/>
    <property type="match status" value="1"/>
</dbReference>
<evidence type="ECO:0000313" key="14">
    <source>
        <dbReference type="EMBL" id="PNI06614.1"/>
    </source>
</evidence>
<feature type="binding site" evidence="10 11">
    <location>
        <position position="47"/>
    </location>
    <ligand>
        <name>[4Fe-4S] cluster</name>
        <dbReference type="ChEBI" id="CHEBI:49883"/>
        <label>1</label>
    </ligand>
</feature>
<keyword evidence="10" id="KW-0997">Cell inner membrane</keyword>
<reference evidence="14 15" key="1">
    <citation type="submission" date="2018-01" db="EMBL/GenBank/DDBJ databases">
        <title>Draft genome sequences of six Vibrio diazotrophicus strains isolated from deep-sea sediments of the Baltic Sea.</title>
        <authorList>
            <person name="Castillo D."/>
            <person name="Vandieken V."/>
            <person name="Chiang O."/>
            <person name="Middelboe M."/>
        </authorList>
    </citation>
    <scope>NUCLEOTIDE SEQUENCE [LARGE SCALE GENOMIC DNA]</scope>
    <source>
        <strain evidence="14 15">60.27F</strain>
    </source>
</reference>
<feature type="domain" description="4Fe-4S ferredoxin-type" evidence="12">
    <location>
        <begin position="130"/>
        <end position="159"/>
    </location>
</feature>
<dbReference type="InterPro" id="IPR010207">
    <property type="entry name" value="Elect_transpt_cplx_RnfB/RsxB"/>
</dbReference>